<gene>
    <name evidence="4" type="ORF">ISO4_02095</name>
</gene>
<feature type="signal peptide" evidence="2">
    <location>
        <begin position="1"/>
        <end position="28"/>
    </location>
</feature>
<feature type="domain" description="DUF3298" evidence="3">
    <location>
        <begin position="200"/>
        <end position="273"/>
    </location>
</feature>
<evidence type="ECO:0000256" key="1">
    <source>
        <dbReference type="SAM" id="MobiDB-lite"/>
    </source>
</evidence>
<reference evidence="4 5" key="1">
    <citation type="submission" date="2012-09" db="EMBL/GenBank/DDBJ databases">
        <title>Genome Sequence of alkane-degrading Bacterium Alcanivorax venustensis ISO4.</title>
        <authorList>
            <person name="Lai Q."/>
            <person name="Shao Z."/>
        </authorList>
    </citation>
    <scope>NUCLEOTIDE SEQUENCE [LARGE SCALE GENOMIC DNA]</scope>
    <source>
        <strain evidence="4 5">ISO4</strain>
    </source>
</reference>
<dbReference type="InterPro" id="IPR021729">
    <property type="entry name" value="DUF3298"/>
</dbReference>
<feature type="chain" id="PRO_5045912114" description="DUF3298 domain-containing protein" evidence="2">
    <location>
        <begin position="29"/>
        <end position="289"/>
    </location>
</feature>
<proteinExistence type="predicted"/>
<sequence length="289" mass="31949">MPERRCNVLSPWLRAGALAALLALSACDNGPEQPEGEKQPAPADNGAAQQSEPPATAAPEGKLETREETLRRRADNCSGDDCAKVAVDLKLYEGHPELNQAVRRRMIRQLSGNGEDQGAPPKTLEEAADRFLTTAAGIPGDGARGWELSGESRQLGRWKDLLTVAIDSYEFTGGAHGLPVTRWLNWDLAAHRPVSLGQVINPGQEDAFEAAARRAHERWLEKEVDSDEDFRQAWPFQESSDFRLTRKGLVLHYDVYSIAPYVMGQPTLTLPWKDLEGVIREEYRPDGGQ</sequence>
<evidence type="ECO:0000313" key="5">
    <source>
        <dbReference type="Proteomes" id="UP000644441"/>
    </source>
</evidence>
<dbReference type="Pfam" id="PF11738">
    <property type="entry name" value="DUF3298"/>
    <property type="match status" value="1"/>
</dbReference>
<evidence type="ECO:0000256" key="2">
    <source>
        <dbReference type="SAM" id="SignalP"/>
    </source>
</evidence>
<dbReference type="PROSITE" id="PS51257">
    <property type="entry name" value="PROKAR_LIPOPROTEIN"/>
    <property type="match status" value="1"/>
</dbReference>
<keyword evidence="5" id="KW-1185">Reference proteome</keyword>
<dbReference type="Proteomes" id="UP000644441">
    <property type="component" value="Unassembled WGS sequence"/>
</dbReference>
<accession>A0ABS0AH86</accession>
<dbReference type="Gene3D" id="3.30.565.40">
    <property type="entry name" value="Fervidobacterium nodosum Rt17-B1 like"/>
    <property type="match status" value="1"/>
</dbReference>
<evidence type="ECO:0000313" key="4">
    <source>
        <dbReference type="EMBL" id="MBF5053493.1"/>
    </source>
</evidence>
<dbReference type="RefSeq" id="WP_194856189.1">
    <property type="nucleotide sequence ID" value="NZ_ARXR01000017.1"/>
</dbReference>
<protein>
    <recommendedName>
        <fullName evidence="3">DUF3298 domain-containing protein</fullName>
    </recommendedName>
</protein>
<dbReference type="InterPro" id="IPR037126">
    <property type="entry name" value="PdaC/RsiV-like_sf"/>
</dbReference>
<dbReference type="EMBL" id="ARXR01000017">
    <property type="protein sequence ID" value="MBF5053493.1"/>
    <property type="molecule type" value="Genomic_DNA"/>
</dbReference>
<feature type="region of interest" description="Disordered" evidence="1">
    <location>
        <begin position="27"/>
        <end position="65"/>
    </location>
</feature>
<organism evidence="4 5">
    <name type="scientific">Alloalcanivorax venustensis ISO4</name>
    <dbReference type="NCBI Taxonomy" id="1177184"/>
    <lineage>
        <taxon>Bacteria</taxon>
        <taxon>Pseudomonadati</taxon>
        <taxon>Pseudomonadota</taxon>
        <taxon>Gammaproteobacteria</taxon>
        <taxon>Oceanospirillales</taxon>
        <taxon>Alcanivoracaceae</taxon>
        <taxon>Alloalcanivorax</taxon>
    </lineage>
</organism>
<comment type="caution">
    <text evidence="4">The sequence shown here is derived from an EMBL/GenBank/DDBJ whole genome shotgun (WGS) entry which is preliminary data.</text>
</comment>
<dbReference type="GeneID" id="99765207"/>
<evidence type="ECO:0000259" key="3">
    <source>
        <dbReference type="Pfam" id="PF11738"/>
    </source>
</evidence>
<keyword evidence="2" id="KW-0732">Signal</keyword>
<dbReference type="Gene3D" id="3.90.640.20">
    <property type="entry name" value="Heat-shock cognate protein, ATPase"/>
    <property type="match status" value="1"/>
</dbReference>
<name>A0ABS0AH86_9GAMM</name>